<organism evidence="2 3">
    <name type="scientific">Amycolatopsis australiensis</name>
    <dbReference type="NCBI Taxonomy" id="546364"/>
    <lineage>
        <taxon>Bacteria</taxon>
        <taxon>Bacillati</taxon>
        <taxon>Actinomycetota</taxon>
        <taxon>Actinomycetes</taxon>
        <taxon>Pseudonocardiales</taxon>
        <taxon>Pseudonocardiaceae</taxon>
        <taxon>Amycolatopsis</taxon>
    </lineage>
</organism>
<dbReference type="PANTHER" id="PTHR40761">
    <property type="entry name" value="CONSERVED INTEGRAL MEMBRANE ALANINE VALINE AND LEUCINE RICH PROTEIN-RELATED"/>
    <property type="match status" value="1"/>
</dbReference>
<evidence type="ECO:0000313" key="3">
    <source>
        <dbReference type="Proteomes" id="UP000182740"/>
    </source>
</evidence>
<protein>
    <recommendedName>
        <fullName evidence="4">Magnesium transporter NIPA</fullName>
    </recommendedName>
</protein>
<evidence type="ECO:0000313" key="2">
    <source>
        <dbReference type="EMBL" id="SFW67509.1"/>
    </source>
</evidence>
<feature type="transmembrane region" description="Helical" evidence="1">
    <location>
        <begin position="215"/>
        <end position="236"/>
    </location>
</feature>
<keyword evidence="1" id="KW-0812">Transmembrane</keyword>
<accession>A0A1K1R676</accession>
<feature type="transmembrane region" description="Helical" evidence="1">
    <location>
        <begin position="123"/>
        <end position="140"/>
    </location>
</feature>
<keyword evidence="1" id="KW-1133">Transmembrane helix</keyword>
<dbReference type="STRING" id="546364.SAMN04489730_2735"/>
<reference evidence="3" key="1">
    <citation type="submission" date="2016-11" db="EMBL/GenBank/DDBJ databases">
        <authorList>
            <person name="Varghese N."/>
            <person name="Submissions S."/>
        </authorList>
    </citation>
    <scope>NUCLEOTIDE SEQUENCE [LARGE SCALE GENOMIC DNA]</scope>
    <source>
        <strain evidence="3">DSM 44671</strain>
    </source>
</reference>
<sequence>MAVAAAGMFAVGSVLQHEAASRSTSSGRLELRQLVAKPGWVVGQSATVLGTLLQVTALALAPVAIVQPLLAGALVIAMGIRSLRDHCLPARLEVLGAACTCAGLAGFLTAAHPARGTGGQLPSPGAVAVAVLLVVALVAGCSRLGRGPRGALACGASAGIAAGVAAVLISTALKSFSERGFLHTVTGPALWAALVSAIAAQWAAQQAYSRGSLSWSLPALTLLDPLAAVPAARLLIGERLEPGHAVVWAPAAAVAVLGVILLARTGEGCRRPLVFRRRQRAMR</sequence>
<gene>
    <name evidence="2" type="ORF">SAMN04489730_2735</name>
</gene>
<dbReference type="AlphaFoldDB" id="A0A1K1R676"/>
<feature type="transmembrane region" description="Helical" evidence="1">
    <location>
        <begin position="242"/>
        <end position="263"/>
    </location>
</feature>
<feature type="transmembrane region" description="Helical" evidence="1">
    <location>
        <begin position="152"/>
        <end position="173"/>
    </location>
</feature>
<feature type="transmembrane region" description="Helical" evidence="1">
    <location>
        <begin position="57"/>
        <end position="80"/>
    </location>
</feature>
<evidence type="ECO:0000256" key="1">
    <source>
        <dbReference type="SAM" id="Phobius"/>
    </source>
</evidence>
<keyword evidence="3" id="KW-1185">Reference proteome</keyword>
<feature type="transmembrane region" description="Helical" evidence="1">
    <location>
        <begin position="185"/>
        <end position="203"/>
    </location>
</feature>
<dbReference type="RefSeq" id="WP_245804957.1">
    <property type="nucleotide sequence ID" value="NZ_FPJG01000006.1"/>
</dbReference>
<feature type="transmembrane region" description="Helical" evidence="1">
    <location>
        <begin position="92"/>
        <end position="111"/>
    </location>
</feature>
<keyword evidence="1" id="KW-0472">Membrane</keyword>
<dbReference type="EMBL" id="FPJG01000006">
    <property type="protein sequence ID" value="SFW67509.1"/>
    <property type="molecule type" value="Genomic_DNA"/>
</dbReference>
<evidence type="ECO:0008006" key="4">
    <source>
        <dbReference type="Google" id="ProtNLM"/>
    </source>
</evidence>
<dbReference type="Proteomes" id="UP000182740">
    <property type="component" value="Unassembled WGS sequence"/>
</dbReference>
<proteinExistence type="predicted"/>
<dbReference type="PANTHER" id="PTHR40761:SF1">
    <property type="entry name" value="CONSERVED INTEGRAL MEMBRANE ALANINE VALINE AND LEUCINE RICH PROTEIN-RELATED"/>
    <property type="match status" value="1"/>
</dbReference>
<dbReference type="NCBIfam" id="NF038012">
    <property type="entry name" value="DMT_1"/>
    <property type="match status" value="1"/>
</dbReference>
<name>A0A1K1R676_9PSEU</name>